<sequence length="135" mass="15520">MHWGFVNRGRFSGGMKKVFWVWFENPVNATGYGSRDRGIWCLMVSEGWVRLACGGRWTRSGDGQWVGCLGWGVGLGQWVRLYMTEWVLAWRRVGQCGLFSCRAGGSWFIWDMEMVRGLRWVMGNGVHEGGMDRFV</sequence>
<reference evidence="1 2" key="1">
    <citation type="submission" date="2024-01" db="EMBL/GenBank/DDBJ databases">
        <title>The complete chloroplast genome sequence of Lithospermum erythrorhizon: insights into the phylogenetic relationship among Boraginaceae species and the maternal lineages of purple gromwells.</title>
        <authorList>
            <person name="Okada T."/>
            <person name="Watanabe K."/>
        </authorList>
    </citation>
    <scope>NUCLEOTIDE SEQUENCE [LARGE SCALE GENOMIC DNA]</scope>
</reference>
<keyword evidence="2" id="KW-1185">Reference proteome</keyword>
<gene>
    <name evidence="1" type="ORF">LIER_37955</name>
</gene>
<dbReference type="Proteomes" id="UP001454036">
    <property type="component" value="Unassembled WGS sequence"/>
</dbReference>
<evidence type="ECO:0000313" key="2">
    <source>
        <dbReference type="Proteomes" id="UP001454036"/>
    </source>
</evidence>
<dbReference type="AlphaFoldDB" id="A0AAV3PWM4"/>
<proteinExistence type="predicted"/>
<name>A0AAV3PWM4_LITER</name>
<accession>A0AAV3PWM4</accession>
<dbReference type="EMBL" id="BAABME010018705">
    <property type="protein sequence ID" value="GAA0154745.1"/>
    <property type="molecule type" value="Genomic_DNA"/>
</dbReference>
<organism evidence="1 2">
    <name type="scientific">Lithospermum erythrorhizon</name>
    <name type="common">Purple gromwell</name>
    <name type="synonym">Lithospermum officinale var. erythrorhizon</name>
    <dbReference type="NCBI Taxonomy" id="34254"/>
    <lineage>
        <taxon>Eukaryota</taxon>
        <taxon>Viridiplantae</taxon>
        <taxon>Streptophyta</taxon>
        <taxon>Embryophyta</taxon>
        <taxon>Tracheophyta</taxon>
        <taxon>Spermatophyta</taxon>
        <taxon>Magnoliopsida</taxon>
        <taxon>eudicotyledons</taxon>
        <taxon>Gunneridae</taxon>
        <taxon>Pentapetalae</taxon>
        <taxon>asterids</taxon>
        <taxon>lamiids</taxon>
        <taxon>Boraginales</taxon>
        <taxon>Boraginaceae</taxon>
        <taxon>Boraginoideae</taxon>
        <taxon>Lithospermeae</taxon>
        <taxon>Lithospermum</taxon>
    </lineage>
</organism>
<evidence type="ECO:0008006" key="3">
    <source>
        <dbReference type="Google" id="ProtNLM"/>
    </source>
</evidence>
<comment type="caution">
    <text evidence="1">The sequence shown here is derived from an EMBL/GenBank/DDBJ whole genome shotgun (WGS) entry which is preliminary data.</text>
</comment>
<protein>
    <recommendedName>
        <fullName evidence="3">Transmembrane protein</fullName>
    </recommendedName>
</protein>
<evidence type="ECO:0000313" key="1">
    <source>
        <dbReference type="EMBL" id="GAA0154745.1"/>
    </source>
</evidence>